<dbReference type="CDD" id="cd16040">
    <property type="entry name" value="SPRY_PRY_SNTX"/>
    <property type="match status" value="1"/>
</dbReference>
<name>A0AAY4EX60_9TELE</name>
<dbReference type="PROSITE" id="PS50188">
    <property type="entry name" value="B302_SPRY"/>
    <property type="match status" value="1"/>
</dbReference>
<dbReference type="InterPro" id="IPR017907">
    <property type="entry name" value="Znf_RING_CS"/>
</dbReference>
<evidence type="ECO:0000259" key="9">
    <source>
        <dbReference type="PROSITE" id="PS50089"/>
    </source>
</evidence>
<evidence type="ECO:0008006" key="14">
    <source>
        <dbReference type="Google" id="ProtNLM"/>
    </source>
</evidence>
<keyword evidence="5" id="KW-0391">Immunity</keyword>
<feature type="compositionally biased region" description="Basic and acidic residues" evidence="8">
    <location>
        <begin position="460"/>
        <end position="470"/>
    </location>
</feature>
<keyword evidence="3 6" id="KW-0863">Zinc-finger</keyword>
<evidence type="ECO:0000256" key="1">
    <source>
        <dbReference type="ARBA" id="ARBA00022588"/>
    </source>
</evidence>
<dbReference type="GeneID" id="114790437"/>
<keyword evidence="1" id="KW-0399">Innate immunity</keyword>
<feature type="compositionally biased region" description="Basic and acidic residues" evidence="8">
    <location>
        <begin position="478"/>
        <end position="487"/>
    </location>
</feature>
<dbReference type="Ensembl" id="ENSDCDT00010072638.1">
    <property type="protein sequence ID" value="ENSDCDP00010061856.1"/>
    <property type="gene ID" value="ENSDCDG00010034062.1"/>
</dbReference>
<dbReference type="Gene3D" id="2.60.120.920">
    <property type="match status" value="1"/>
</dbReference>
<reference evidence="12 13" key="1">
    <citation type="submission" date="2020-06" db="EMBL/GenBank/DDBJ databases">
        <authorList>
            <consortium name="Wellcome Sanger Institute Data Sharing"/>
        </authorList>
    </citation>
    <scope>NUCLEOTIDE SEQUENCE [LARGE SCALE GENOMIC DNA]</scope>
</reference>
<feature type="compositionally biased region" description="Basic and acidic residues" evidence="8">
    <location>
        <begin position="437"/>
        <end position="447"/>
    </location>
</feature>
<evidence type="ECO:0000313" key="13">
    <source>
        <dbReference type="Proteomes" id="UP000694580"/>
    </source>
</evidence>
<dbReference type="SMART" id="SM00449">
    <property type="entry name" value="SPRY"/>
    <property type="match status" value="1"/>
</dbReference>
<feature type="domain" description="B box-type" evidence="10">
    <location>
        <begin position="168"/>
        <end position="208"/>
    </location>
</feature>
<dbReference type="GO" id="GO:0005737">
    <property type="term" value="C:cytoplasm"/>
    <property type="evidence" value="ECO:0007669"/>
    <property type="project" value="UniProtKB-ARBA"/>
</dbReference>
<keyword evidence="4" id="KW-0862">Zinc</keyword>
<evidence type="ECO:0000256" key="5">
    <source>
        <dbReference type="ARBA" id="ARBA00022859"/>
    </source>
</evidence>
<dbReference type="GeneTree" id="ENSGT00940000164538"/>
<evidence type="ECO:0000259" key="11">
    <source>
        <dbReference type="PROSITE" id="PS50188"/>
    </source>
</evidence>
<dbReference type="PROSITE" id="PS50119">
    <property type="entry name" value="ZF_BBOX"/>
    <property type="match status" value="1"/>
</dbReference>
<dbReference type="InterPro" id="IPR013083">
    <property type="entry name" value="Znf_RING/FYVE/PHD"/>
</dbReference>
<dbReference type="InterPro" id="IPR003879">
    <property type="entry name" value="Butyrophylin_SPRY"/>
</dbReference>
<dbReference type="SMART" id="SM00336">
    <property type="entry name" value="BBOX"/>
    <property type="match status" value="1"/>
</dbReference>
<reference evidence="12" key="2">
    <citation type="submission" date="2025-08" db="UniProtKB">
        <authorList>
            <consortium name="Ensembl"/>
        </authorList>
    </citation>
    <scope>IDENTIFICATION</scope>
</reference>
<feature type="coiled-coil region" evidence="7">
    <location>
        <begin position="205"/>
        <end position="308"/>
    </location>
</feature>
<dbReference type="InterPro" id="IPR043136">
    <property type="entry name" value="B30.2/SPRY_sf"/>
</dbReference>
<dbReference type="InterPro" id="IPR006574">
    <property type="entry name" value="PRY"/>
</dbReference>
<dbReference type="RefSeq" id="XP_028836333.1">
    <property type="nucleotide sequence ID" value="XM_028980500.1"/>
</dbReference>
<dbReference type="Pfam" id="PF00643">
    <property type="entry name" value="zf-B_box"/>
    <property type="match status" value="1"/>
</dbReference>
<dbReference type="SUPFAM" id="SSF57850">
    <property type="entry name" value="RING/U-box"/>
    <property type="match status" value="1"/>
</dbReference>
<evidence type="ECO:0000256" key="3">
    <source>
        <dbReference type="ARBA" id="ARBA00022771"/>
    </source>
</evidence>
<dbReference type="Pfam" id="PF25600">
    <property type="entry name" value="TRIM_CC"/>
    <property type="match status" value="1"/>
</dbReference>
<organism evidence="12 13">
    <name type="scientific">Denticeps clupeoides</name>
    <name type="common">denticle herring</name>
    <dbReference type="NCBI Taxonomy" id="299321"/>
    <lineage>
        <taxon>Eukaryota</taxon>
        <taxon>Metazoa</taxon>
        <taxon>Chordata</taxon>
        <taxon>Craniata</taxon>
        <taxon>Vertebrata</taxon>
        <taxon>Euteleostomi</taxon>
        <taxon>Actinopterygii</taxon>
        <taxon>Neopterygii</taxon>
        <taxon>Teleostei</taxon>
        <taxon>Clupei</taxon>
        <taxon>Clupeiformes</taxon>
        <taxon>Denticipitoidei</taxon>
        <taxon>Denticipitidae</taxon>
        <taxon>Denticeps</taxon>
    </lineage>
</organism>
<evidence type="ECO:0000256" key="8">
    <source>
        <dbReference type="SAM" id="MobiDB-lite"/>
    </source>
</evidence>
<dbReference type="SUPFAM" id="SSF49899">
    <property type="entry name" value="Concanavalin A-like lectins/glucanases"/>
    <property type="match status" value="1"/>
</dbReference>
<feature type="region of interest" description="Disordered" evidence="8">
    <location>
        <begin position="397"/>
        <end position="582"/>
    </location>
</feature>
<dbReference type="SMART" id="SM00184">
    <property type="entry name" value="RING"/>
    <property type="match status" value="1"/>
</dbReference>
<gene>
    <name evidence="12" type="primary">trim25l</name>
</gene>
<dbReference type="InterPro" id="IPR001870">
    <property type="entry name" value="B30.2/SPRY"/>
</dbReference>
<keyword evidence="7" id="KW-0175">Coiled coil</keyword>
<feature type="domain" description="RING-type" evidence="9">
    <location>
        <begin position="13"/>
        <end position="56"/>
    </location>
</feature>
<dbReference type="SMART" id="SM00589">
    <property type="entry name" value="PRY"/>
    <property type="match status" value="1"/>
</dbReference>
<dbReference type="Gene3D" id="3.30.160.60">
    <property type="entry name" value="Classic Zinc Finger"/>
    <property type="match status" value="1"/>
</dbReference>
<sequence length="823" mass="92272">MTTKLWTEEQFNCPVCLDLPTEPVTIPCGHSYCMACINDYWTTEKTPGVFSCPECRQTFSPRPPLCRNTMLAEAIEQLRQGKLSSSARDTIRRAHGASIRASANVRTARPGAKLPSTAVPCDLCVDGACAAVKTCLVCMASYCETHLKPHKTQAKLKGHEMIAPTGQLTQKICAQHKYLQEFYCRPCQMYVCWLCTSNEHKGHECVSTQTQRNDKQKELEAARSENQQRLQERERELKDLKKVLEVLMRSSDKVKEDMETVLSELQRSVERMQDLLGEVMGSTVQEKLTGAQEVVDKLEADVNQIKQRDTDMRDLIRCQDNIHFLQNYQPLCSPAEVSDLGSVMVNMDATFDWVHSTILEFRDRVEDMCNQELNKINKTVFDMMVCTVTKKEMNGDQRGGIKKLFSGIGAKNTSKPPSRVPPPMPSVSVRGPARASRTSDVRSRNEARANSSPRIQSRQSRREIDEDNKYEPTQNSRAPDRHSRDSEQADSWSLSSQRSRNRQSRHELEQDERGNSTSPQNGQMRGRKQADNQSLGSQRGRKLQSDRWSLSSLLPHRRNRAERASVRDAMPSPALPSTDLWSTQSTEVNPSLFLDSPSSEFLTIPGLSTLREINIDSIQAPQPRTRDEFLQYACSLTLDLNSAHRRLILSEDNTKASLQTSSQPYPDSPQRFDGWTQVLCLEPLTGSQCYWEVEWRGRGSSVGVALSSLPRKGADARAGLGYNSQSWSLELSDMCCAAMHANQKKDIPVTYSPRVGVFLDRPAGALAFYSVDDELVHLHTFQSSVFQQALYAAFAVGCGVGVGLDFATGQFSTSTDSIKICPL</sequence>
<dbReference type="Gene3D" id="3.30.40.10">
    <property type="entry name" value="Zinc/RING finger domain, C3HC4 (zinc finger)"/>
    <property type="match status" value="1"/>
</dbReference>
<dbReference type="Pfam" id="PF00622">
    <property type="entry name" value="SPRY"/>
    <property type="match status" value="1"/>
</dbReference>
<proteinExistence type="predicted"/>
<dbReference type="AlphaFoldDB" id="A0AAY4EX60"/>
<dbReference type="SUPFAM" id="SSF57845">
    <property type="entry name" value="B-box zinc-binding domain"/>
    <property type="match status" value="1"/>
</dbReference>
<dbReference type="PROSITE" id="PS00518">
    <property type="entry name" value="ZF_RING_1"/>
    <property type="match status" value="1"/>
</dbReference>
<dbReference type="PROSITE" id="PS50089">
    <property type="entry name" value="ZF_RING_2"/>
    <property type="match status" value="1"/>
</dbReference>
<evidence type="ECO:0000313" key="12">
    <source>
        <dbReference type="Ensembl" id="ENSDCDP00010061856.1"/>
    </source>
</evidence>
<keyword evidence="13" id="KW-1185">Reference proteome</keyword>
<feature type="domain" description="B30.2/SPRY" evidence="11">
    <location>
        <begin position="616"/>
        <end position="813"/>
    </location>
</feature>
<dbReference type="PANTHER" id="PTHR25465">
    <property type="entry name" value="B-BOX DOMAIN CONTAINING"/>
    <property type="match status" value="1"/>
</dbReference>
<evidence type="ECO:0000256" key="2">
    <source>
        <dbReference type="ARBA" id="ARBA00022723"/>
    </source>
</evidence>
<dbReference type="CDD" id="cd19769">
    <property type="entry name" value="Bbox2_TRIM16-like"/>
    <property type="match status" value="1"/>
</dbReference>
<evidence type="ECO:0000259" key="10">
    <source>
        <dbReference type="PROSITE" id="PS50119"/>
    </source>
</evidence>
<dbReference type="InterPro" id="IPR001841">
    <property type="entry name" value="Znf_RING"/>
</dbReference>
<dbReference type="Proteomes" id="UP000694580">
    <property type="component" value="Chromosome 5"/>
</dbReference>
<evidence type="ECO:0000256" key="6">
    <source>
        <dbReference type="PROSITE-ProRule" id="PRU00024"/>
    </source>
</evidence>
<dbReference type="Gene3D" id="4.10.830.40">
    <property type="match status" value="1"/>
</dbReference>
<dbReference type="InterPro" id="IPR058030">
    <property type="entry name" value="TRIM8/14/16/25/29/45/65_CC"/>
</dbReference>
<dbReference type="GO" id="GO:0008270">
    <property type="term" value="F:zinc ion binding"/>
    <property type="evidence" value="ECO:0007669"/>
    <property type="project" value="UniProtKB-KW"/>
</dbReference>
<evidence type="ECO:0000256" key="4">
    <source>
        <dbReference type="ARBA" id="ARBA00022833"/>
    </source>
</evidence>
<feature type="compositionally biased region" description="Basic and acidic residues" evidence="8">
    <location>
        <begin position="504"/>
        <end position="514"/>
    </location>
</feature>
<evidence type="ECO:0000256" key="7">
    <source>
        <dbReference type="SAM" id="Coils"/>
    </source>
</evidence>
<dbReference type="InterPro" id="IPR051051">
    <property type="entry name" value="E3_ubiq-ligase_TRIM/RNF"/>
</dbReference>
<dbReference type="InterPro" id="IPR003877">
    <property type="entry name" value="SPRY_dom"/>
</dbReference>
<keyword evidence="2" id="KW-0479">Metal-binding</keyword>
<dbReference type="Pfam" id="PF13765">
    <property type="entry name" value="PRY"/>
    <property type="match status" value="1"/>
</dbReference>
<accession>A0AAY4EX60</accession>
<dbReference type="PANTHER" id="PTHR25465:SF12">
    <property type="entry name" value="E3 UBIQUITIN_ISG15 LIGASE TRIM25 ISOFORM X1"/>
    <property type="match status" value="1"/>
</dbReference>
<protein>
    <recommendedName>
        <fullName evidence="14">E3 ubiquitin/ISG15 ligase TRIM25-like</fullName>
    </recommendedName>
</protein>
<reference evidence="12" key="3">
    <citation type="submission" date="2025-09" db="UniProtKB">
        <authorList>
            <consortium name="Ensembl"/>
        </authorList>
    </citation>
    <scope>IDENTIFICATION</scope>
</reference>
<dbReference type="GO" id="GO:0045087">
    <property type="term" value="P:innate immune response"/>
    <property type="evidence" value="ECO:0007669"/>
    <property type="project" value="UniProtKB-KW"/>
</dbReference>
<dbReference type="InterPro" id="IPR000315">
    <property type="entry name" value="Znf_B-box"/>
</dbReference>
<dbReference type="InterPro" id="IPR013320">
    <property type="entry name" value="ConA-like_dom_sf"/>
</dbReference>
<dbReference type="Pfam" id="PF15227">
    <property type="entry name" value="zf-C3HC4_4"/>
    <property type="match status" value="1"/>
</dbReference>
<dbReference type="PRINTS" id="PR01407">
    <property type="entry name" value="BUTYPHLNCDUF"/>
</dbReference>